<dbReference type="OrthoDB" id="10251741at2759"/>
<dbReference type="Gene3D" id="2.130.10.10">
    <property type="entry name" value="YVTN repeat-like/Quinoprotein amine dehydrogenase"/>
    <property type="match status" value="1"/>
</dbReference>
<keyword evidence="3" id="KW-1185">Reference proteome</keyword>
<dbReference type="PANTHER" id="PTHR47822:SF2">
    <property type="entry name" value="F-BOX AND WD-40 DOMAIN PROTEIN 7"/>
    <property type="match status" value="1"/>
</dbReference>
<protein>
    <submittedName>
        <fullName evidence="2">Uncharacterized protein</fullName>
    </submittedName>
</protein>
<reference evidence="2 3" key="1">
    <citation type="journal article" date="2019" name="Commun. Biol.">
        <title>The bagworm genome reveals a unique fibroin gene that provides high tensile strength.</title>
        <authorList>
            <person name="Kono N."/>
            <person name="Nakamura H."/>
            <person name="Ohtoshi R."/>
            <person name="Tomita M."/>
            <person name="Numata K."/>
            <person name="Arakawa K."/>
        </authorList>
    </citation>
    <scope>NUCLEOTIDE SEQUENCE [LARGE SCALE GENOMIC DNA]</scope>
</reference>
<dbReference type="STRING" id="151549.A0A4C1WDC7"/>
<organism evidence="2 3">
    <name type="scientific">Eumeta variegata</name>
    <name type="common">Bagworm moth</name>
    <name type="synonym">Eumeta japonica</name>
    <dbReference type="NCBI Taxonomy" id="151549"/>
    <lineage>
        <taxon>Eukaryota</taxon>
        <taxon>Metazoa</taxon>
        <taxon>Ecdysozoa</taxon>
        <taxon>Arthropoda</taxon>
        <taxon>Hexapoda</taxon>
        <taxon>Insecta</taxon>
        <taxon>Pterygota</taxon>
        <taxon>Neoptera</taxon>
        <taxon>Endopterygota</taxon>
        <taxon>Lepidoptera</taxon>
        <taxon>Glossata</taxon>
        <taxon>Ditrysia</taxon>
        <taxon>Tineoidea</taxon>
        <taxon>Psychidae</taxon>
        <taxon>Oiketicinae</taxon>
        <taxon>Eumeta</taxon>
    </lineage>
</organism>
<name>A0A4C1WDC7_EUMVA</name>
<gene>
    <name evidence="2" type="ORF">EVAR_74642_1</name>
</gene>
<proteinExistence type="predicted"/>
<dbReference type="Proteomes" id="UP000299102">
    <property type="component" value="Unassembled WGS sequence"/>
</dbReference>
<dbReference type="InterPro" id="IPR001680">
    <property type="entry name" value="WD40_rpt"/>
</dbReference>
<keyword evidence="1" id="KW-0853">WD repeat</keyword>
<dbReference type="AlphaFoldDB" id="A0A4C1WDC7"/>
<evidence type="ECO:0000313" key="3">
    <source>
        <dbReference type="Proteomes" id="UP000299102"/>
    </source>
</evidence>
<accession>A0A4C1WDC7</accession>
<dbReference type="Pfam" id="PF00400">
    <property type="entry name" value="WD40"/>
    <property type="match status" value="1"/>
</dbReference>
<dbReference type="EMBL" id="BGZK01000517">
    <property type="protein sequence ID" value="GBP48137.1"/>
    <property type="molecule type" value="Genomic_DNA"/>
</dbReference>
<dbReference type="SUPFAM" id="SSF50978">
    <property type="entry name" value="WD40 repeat-like"/>
    <property type="match status" value="1"/>
</dbReference>
<sequence>MDGHRSRIYACSFHPKSNHEFISGGWDGAVYCWDDRQPFATGYFCGVHMCGEGLAFNKRGTEMLSCAWQENDSIQLWDYGSRRLIDTIVPDDAPCKLFCGRLIAQTDLMVCGGSDSNIFRVVDMKLKTCALAVVICLKPMDVEVDANNMVDELTFPNQAF</sequence>
<evidence type="ECO:0000313" key="2">
    <source>
        <dbReference type="EMBL" id="GBP48137.1"/>
    </source>
</evidence>
<feature type="repeat" description="WD" evidence="1">
    <location>
        <begin position="1"/>
        <end position="34"/>
    </location>
</feature>
<dbReference type="InterPro" id="IPR036322">
    <property type="entry name" value="WD40_repeat_dom_sf"/>
</dbReference>
<dbReference type="InterPro" id="IPR015943">
    <property type="entry name" value="WD40/YVTN_repeat-like_dom_sf"/>
</dbReference>
<dbReference type="PANTHER" id="PTHR47822">
    <property type="entry name" value="CARBOHYDRATE BINDING DOMAIN CONTAINING PROTEIN"/>
    <property type="match status" value="1"/>
</dbReference>
<dbReference type="PROSITE" id="PS50294">
    <property type="entry name" value="WD_REPEATS_REGION"/>
    <property type="match status" value="1"/>
</dbReference>
<evidence type="ECO:0000256" key="1">
    <source>
        <dbReference type="PROSITE-ProRule" id="PRU00221"/>
    </source>
</evidence>
<dbReference type="PROSITE" id="PS50082">
    <property type="entry name" value="WD_REPEATS_2"/>
    <property type="match status" value="1"/>
</dbReference>
<comment type="caution">
    <text evidence="2">The sequence shown here is derived from an EMBL/GenBank/DDBJ whole genome shotgun (WGS) entry which is preliminary data.</text>
</comment>